<evidence type="ECO:0000256" key="10">
    <source>
        <dbReference type="ARBA" id="ARBA00022737"/>
    </source>
</evidence>
<evidence type="ECO:0000256" key="1">
    <source>
        <dbReference type="ARBA" id="ARBA00001946"/>
    </source>
</evidence>
<evidence type="ECO:0000256" key="5">
    <source>
        <dbReference type="ARBA" id="ARBA00022525"/>
    </source>
</evidence>
<dbReference type="GO" id="GO:0043657">
    <property type="term" value="C:host cell"/>
    <property type="evidence" value="ECO:0007669"/>
    <property type="project" value="UniProtKB-SubCell"/>
</dbReference>
<dbReference type="GO" id="GO:0005576">
    <property type="term" value="C:extracellular region"/>
    <property type="evidence" value="ECO:0007669"/>
    <property type="project" value="UniProtKB-SubCell"/>
</dbReference>
<evidence type="ECO:0000256" key="17">
    <source>
        <dbReference type="ARBA" id="ARBA00023121"/>
    </source>
</evidence>
<evidence type="ECO:0000256" key="16">
    <source>
        <dbReference type="ARBA" id="ARBA00023026"/>
    </source>
</evidence>
<comment type="cofactor">
    <cofactor evidence="1">
        <name>Mg(2+)</name>
        <dbReference type="ChEBI" id="CHEBI:18420"/>
    </cofactor>
</comment>
<keyword evidence="20" id="KW-0732">Signal</keyword>
<dbReference type="PRINTS" id="PR00313">
    <property type="entry name" value="CABNDNGRPT"/>
</dbReference>
<feature type="compositionally biased region" description="Polar residues" evidence="19">
    <location>
        <begin position="61"/>
        <end position="79"/>
    </location>
</feature>
<dbReference type="InterPro" id="IPR050557">
    <property type="entry name" value="RTX_toxin/Mannuronan_C5-epim"/>
</dbReference>
<evidence type="ECO:0000256" key="11">
    <source>
        <dbReference type="ARBA" id="ARBA00022801"/>
    </source>
</evidence>
<dbReference type="Gene3D" id="2.150.10.10">
    <property type="entry name" value="Serralysin-like metalloprotease, C-terminal"/>
    <property type="match status" value="4"/>
</dbReference>
<dbReference type="AGR" id="Xenbase:XB-GENE-29094591"/>
<keyword evidence="10" id="KW-0677">Repeat</keyword>
<evidence type="ECO:0000313" key="24">
    <source>
        <dbReference type="Xenbase" id="XB-GENE-29094591"/>
    </source>
</evidence>
<dbReference type="InterPro" id="IPR018511">
    <property type="entry name" value="Hemolysin-typ_Ca-bd_CS"/>
</dbReference>
<protein>
    <submittedName>
        <fullName evidence="23">Uncharacterized protein LOC116408727</fullName>
    </submittedName>
</protein>
<keyword evidence="7" id="KW-0645">Protease</keyword>
<keyword evidence="12" id="KW-0788">Thiol protease</keyword>
<keyword evidence="22" id="KW-1185">Reference proteome</keyword>
<dbReference type="GO" id="GO:0008289">
    <property type="term" value="F:lipid binding"/>
    <property type="evidence" value="ECO:0007669"/>
    <property type="project" value="UniProtKB-KW"/>
</dbReference>
<reference evidence="23" key="1">
    <citation type="submission" date="2025-08" db="UniProtKB">
        <authorList>
            <consortium name="RefSeq"/>
        </authorList>
    </citation>
    <scope>IDENTIFICATION</scope>
    <source>
        <strain evidence="23">Nigerian</strain>
        <tissue evidence="23">Liver and blood</tissue>
    </source>
</reference>
<evidence type="ECO:0000256" key="12">
    <source>
        <dbReference type="ARBA" id="ARBA00022807"/>
    </source>
</evidence>
<evidence type="ECO:0000256" key="15">
    <source>
        <dbReference type="ARBA" id="ARBA00022870"/>
    </source>
</evidence>
<dbReference type="Proteomes" id="UP000008143">
    <property type="component" value="Chromosome 2"/>
</dbReference>
<keyword evidence="11" id="KW-0378">Hydrolase</keyword>
<evidence type="ECO:0000256" key="9">
    <source>
        <dbReference type="ARBA" id="ARBA00022723"/>
    </source>
</evidence>
<dbReference type="InterPro" id="IPR001343">
    <property type="entry name" value="Hemolysn_Ca-bd"/>
</dbReference>
<dbReference type="OMA" id="FQKNCES"/>
<keyword evidence="15" id="KW-1043">Host membrane</keyword>
<feature type="signal peptide" evidence="20">
    <location>
        <begin position="1"/>
        <end position="24"/>
    </location>
</feature>
<evidence type="ECO:0000256" key="3">
    <source>
        <dbReference type="ARBA" id="ARBA00004551"/>
    </source>
</evidence>
<evidence type="ECO:0000256" key="20">
    <source>
        <dbReference type="SAM" id="SignalP"/>
    </source>
</evidence>
<evidence type="ECO:0000256" key="7">
    <source>
        <dbReference type="ARBA" id="ARBA00022670"/>
    </source>
</evidence>
<feature type="region of interest" description="Disordered" evidence="19">
    <location>
        <begin position="61"/>
        <end position="87"/>
    </location>
</feature>
<evidence type="ECO:0000313" key="23">
    <source>
        <dbReference type="RefSeq" id="XP_031752259.1"/>
    </source>
</evidence>
<evidence type="ECO:0000313" key="22">
    <source>
        <dbReference type="Proteomes" id="UP000008143"/>
    </source>
</evidence>
<evidence type="ECO:0000256" key="2">
    <source>
        <dbReference type="ARBA" id="ARBA00004340"/>
    </source>
</evidence>
<name>A0A8J1J331_XENTR</name>
<keyword evidence="17" id="KW-0446">Lipid-binding</keyword>
<dbReference type="InterPro" id="IPR011049">
    <property type="entry name" value="Serralysin-like_metalloprot_C"/>
</dbReference>
<dbReference type="RefSeq" id="XP_031752259.1">
    <property type="nucleotide sequence ID" value="XM_031896399.1"/>
</dbReference>
<dbReference type="PROSITE" id="PS51771">
    <property type="entry name" value="CGT_MARTX_CPD"/>
    <property type="match status" value="1"/>
</dbReference>
<sequence>MKASGTCVGLWLAVLVLGAGVVEAQGGDEEGPKDFLLLEGYRSAIYGAEWRQQDLSSGSQNLHSWAAASQTDDGSQREQVASGLVEENNREESRWLAQLDDIDHEAILRIGTDQTVLKAGEDLYNKESTIDRNKCLLDWDESTGQFKLVKSKGDGGIDITAHDKLTVVGHGGHRDGKVSVGGKTSDQLAKAVLSLWESTAPIHWPSNMKVIEEISILSCEVGAGEQGETFTKEFLLALKEGGTTVGSVSVRTTEVIVDEDGRKVTIDVDDPDLWSRHNPGHKRRFYLGEDNILREVSDTRGRSPEWIQKMGNAIEYDPLINTNKILCMKDGHNTYKILDTDIENIIENKARELFGTEITSPIDTKEEQMDVYYKSTEDGELQREEIDVRIVQSLDGLLYNIKDIIQTANNIRKNVLEEPQNKQLLQRYDIIQENDYNLKTAWEKLMQTAKSRVIDQNDKTRLGDIITETERQLSNAGKFYRFKDFIYRINMDNFYVRLYGTTTSEPFMDKETSKDLITIRNEEFINYPDIGKNMLNKDTFAEMARDWIDDNKINVDVNPYDGAGVLATHIAEAVRNPRMFLTNRLLWDTTSGWSNFKNYEPMLRGGTWKGNHAAIGLDYATTDPGMKQNVPRETIYGMKLWLARKFSTIFQLKPFSSGNNFPDIPQDKLNVQLQMINENIPLTNNEIDYNCREQRGTLSENVIHDLQVIEQRRGESLETEFQLKAMEDRETLLKKIKEKINEQTPEDLSKYQKMKLIETYADGIKIVLENKQNPSETKEIFMPGERGALKSEELVHSYFSDIHAASGKINHALGIYGMVMGFQAANQMFAEGRDLEGGIMLVQGVHGVTEMTGINAAVNDFVSNVAKQSITKISEGLEEAAAAKFTNSLAEVGELAKGIPVLSAAFTVFNIYEDLHQNSPIGIVDAALDGVIFVTALAGPEMLPITVALTIIRLVIDPLYNEIKHELDALPPDAGVGDKFLAVITGIGLALRDVLNTFVDILEQINIFGLIASISNLDEEHRKSMELVNQLQTVENYFKILDEQDGDECHQIVDFTKGDSSAYGGNLRVELTEHGTMKVTIVNPITSGKLEQEITFQKNCESLDLVMGIGEAVNIKLKQKSATIFWFIPVKTEEVISSVTADETSLHGTYIGNAKPNRFFAVQQNVIDKLPYTLDQYYYELHGNDGNDIFFLGPQKSFVHGGNGKDVYIIPKVGGQVEICNQASDGAMDLLIFNVTFQNICARKVSNDLSLFYNNNHKAVIKNWFNGEEYKHMSFKSLDGTMFTIGEVQLNGRVTLAASYLDYSTSDKGMEINLLNPPWDTVVSVIGTNFSDVIVGNKLNNVLQGGTGTNSLTGHEGKDMYIIHEKETCDTIDNFAHDDQTDIVELPAEYRNLRVVLDPPQSLKIWDSSRKACVIIKDWKKGWQWQHVVFKSIDFVVFQVSNSSAEPEMTPLILDYSDSQHGVNVDLRSMPGNENIMTVIDSPFPDTIIGNSKSNFIKGGEGDTLTGGDGRDTYVAECKSGGVTINNEATDNAQDVLYIKGKYALLDIYYFVNIGVSDGIRIIRSTSDLRISIADTCSITLLHWASSENFRHLQLQTEDGITFSISRDLVRTVYAVDNSRGTIPTREIDTRTGIYAGATKIMGPPEFSIIYGNEKDNYIDPGTHSILMYGFGGSDTYIIRNHYEGVFKINNYAQDIKLDYLLLNVSFDNIQYKLVEGQDLHLSAPTVGKWECLLLNYAKNASYRHIVVVGTDVRFTFSDDHLEIQPLFIDNRLSAKELHLNLSAGSYQSLTTVFGALQKRNFITGNMMNNTIIGGKGSDVLYGIEGDNTIQGSGGKDYLSGGADSDEIHGGEGNDLILGGAGDDVIYPGQGSDTVYGGTGSDTLLFLGDLDNATGVLVNLALGYGVGADAEGDLYFGIENALGTSYDDILIGNNEDNYLSGGGGNDLIQPMNGDDVMHGGEGKDLYNLMHATGMKMIDNFAKDTKEDLIYVGEVEKTTKILLSRSSQDLNITLTSGKNLDVFLGILVKNWFKSAEHRHLLLKLDYSFDIGLFYKSLVEFDSDFIVCELSIQSYRSGLVSRCRPPTLHFTVPYKIWRVPPIWPI</sequence>
<dbReference type="PANTHER" id="PTHR38340">
    <property type="entry name" value="S-LAYER PROTEIN"/>
    <property type="match status" value="1"/>
</dbReference>
<keyword evidence="14" id="KW-0460">Magnesium</keyword>
<evidence type="ECO:0000259" key="21">
    <source>
        <dbReference type="PROSITE" id="PS51771"/>
    </source>
</evidence>
<dbReference type="GO" id="GO:0016740">
    <property type="term" value="F:transferase activity"/>
    <property type="evidence" value="ECO:0007669"/>
    <property type="project" value="UniProtKB-KW"/>
</dbReference>
<evidence type="ECO:0000256" key="14">
    <source>
        <dbReference type="ARBA" id="ARBA00022842"/>
    </source>
</evidence>
<gene>
    <name evidence="23 24" type="primary">LOC116408727</name>
</gene>
<feature type="chain" id="PRO_5035243020" evidence="20">
    <location>
        <begin position="25"/>
        <end position="2103"/>
    </location>
</feature>
<accession>A0A8J1J331</accession>
<dbReference type="GO" id="GO:0006508">
    <property type="term" value="P:proteolysis"/>
    <property type="evidence" value="ECO:0007669"/>
    <property type="project" value="UniProtKB-KW"/>
</dbReference>
<keyword evidence="16" id="KW-0843">Virulence</keyword>
<keyword evidence="13" id="KW-0068">Autocatalytic cleavage</keyword>
<dbReference type="CDD" id="cd20500">
    <property type="entry name" value="Peptidase_C80"/>
    <property type="match status" value="1"/>
</dbReference>
<dbReference type="Pfam" id="PF11713">
    <property type="entry name" value="Peptidase_C80"/>
    <property type="match status" value="1"/>
</dbReference>
<proteinExistence type="predicted"/>
<dbReference type="PROSITE" id="PS00330">
    <property type="entry name" value="HEMOLYSIN_CALCIUM"/>
    <property type="match status" value="1"/>
</dbReference>
<dbReference type="OrthoDB" id="9895853at2759"/>
<evidence type="ECO:0000256" key="13">
    <source>
        <dbReference type="ARBA" id="ARBA00022813"/>
    </source>
</evidence>
<dbReference type="GO" id="GO:0090729">
    <property type="term" value="F:toxin activity"/>
    <property type="evidence" value="ECO:0007669"/>
    <property type="project" value="UniProtKB-KW"/>
</dbReference>
<dbReference type="KEGG" id="xtr:116408727"/>
<keyword evidence="9" id="KW-0479">Metal-binding</keyword>
<keyword evidence="6" id="KW-0800">Toxin</keyword>
<dbReference type="GO" id="GO:0008234">
    <property type="term" value="F:cysteine-type peptidase activity"/>
    <property type="evidence" value="ECO:0007669"/>
    <property type="project" value="UniProtKB-KW"/>
</dbReference>
<dbReference type="InterPro" id="IPR038383">
    <property type="entry name" value="CPD_dom_sf"/>
</dbReference>
<dbReference type="GO" id="GO:0005509">
    <property type="term" value="F:calcium ion binding"/>
    <property type="evidence" value="ECO:0007669"/>
    <property type="project" value="InterPro"/>
</dbReference>
<keyword evidence="5" id="KW-0964">Secreted</keyword>
<dbReference type="SUPFAM" id="SSF51120">
    <property type="entry name" value="beta-Roll"/>
    <property type="match status" value="5"/>
</dbReference>
<evidence type="ECO:0000256" key="19">
    <source>
        <dbReference type="SAM" id="MobiDB-lite"/>
    </source>
</evidence>
<organism evidence="22 23">
    <name type="scientific">Xenopus tropicalis</name>
    <name type="common">Western clawed frog</name>
    <name type="synonym">Silurana tropicalis</name>
    <dbReference type="NCBI Taxonomy" id="8364"/>
    <lineage>
        <taxon>Eukaryota</taxon>
        <taxon>Metazoa</taxon>
        <taxon>Chordata</taxon>
        <taxon>Craniata</taxon>
        <taxon>Vertebrata</taxon>
        <taxon>Euteleostomi</taxon>
        <taxon>Amphibia</taxon>
        <taxon>Batrachia</taxon>
        <taxon>Anura</taxon>
        <taxon>Pipoidea</taxon>
        <taxon>Pipidae</taxon>
        <taxon>Xenopodinae</taxon>
        <taxon>Xenopus</taxon>
        <taxon>Silurana</taxon>
    </lineage>
</organism>
<dbReference type="GeneID" id="116408727"/>
<evidence type="ECO:0000256" key="4">
    <source>
        <dbReference type="ARBA" id="ARBA00004613"/>
    </source>
</evidence>
<dbReference type="InterPro" id="IPR020974">
    <property type="entry name" value="CPD_dom"/>
</dbReference>
<dbReference type="PANTHER" id="PTHR38340:SF1">
    <property type="entry name" value="S-LAYER PROTEIN"/>
    <property type="match status" value="1"/>
</dbReference>
<comment type="subcellular location">
    <subcellularLocation>
        <location evidence="2">Host cell</location>
    </subcellularLocation>
    <subcellularLocation>
        <location evidence="3">Host membrane</location>
    </subcellularLocation>
    <subcellularLocation>
        <location evidence="4">Secreted</location>
    </subcellularLocation>
</comment>
<keyword evidence="8" id="KW-0808">Transferase</keyword>
<feature type="domain" description="Peptidase C80" evidence="21">
    <location>
        <begin position="93"/>
        <end position="287"/>
    </location>
</feature>
<dbReference type="Pfam" id="PF00353">
    <property type="entry name" value="HemolysinCabind"/>
    <property type="match status" value="7"/>
</dbReference>
<evidence type="ECO:0000256" key="18">
    <source>
        <dbReference type="ARBA" id="ARBA00023136"/>
    </source>
</evidence>
<keyword evidence="18" id="KW-0472">Membrane</keyword>
<dbReference type="Gene3D" id="3.40.50.11050">
    <property type="match status" value="1"/>
</dbReference>
<evidence type="ECO:0000256" key="8">
    <source>
        <dbReference type="ARBA" id="ARBA00022679"/>
    </source>
</evidence>
<dbReference type="Xenbase" id="XB-GENE-29094591">
    <property type="gene designation" value="LOC116408727"/>
</dbReference>
<evidence type="ECO:0000256" key="6">
    <source>
        <dbReference type="ARBA" id="ARBA00022656"/>
    </source>
</evidence>